<keyword evidence="11" id="KW-1185">Reference proteome</keyword>
<keyword evidence="2" id="KW-0479">Metal-binding</keyword>
<reference evidence="10" key="2">
    <citation type="submission" date="2016-04" db="EMBL/GenBank/DDBJ databases">
        <authorList>
            <person name="Guldener U."/>
            <person name="Guldener U."/>
        </authorList>
    </citation>
    <scope>NUCLEOTIDE SEQUENCE [LARGE SCALE GENOMIC DNA]</scope>
    <source>
        <strain evidence="10">UB2112</strain>
    </source>
</reference>
<dbReference type="InterPro" id="IPR025829">
    <property type="entry name" value="Zn_knuckle_CX2CX3GHX4C"/>
</dbReference>
<reference evidence="8" key="1">
    <citation type="submission" date="2016-04" db="EMBL/GenBank/DDBJ databases">
        <authorList>
            <person name="Evans L.H."/>
            <person name="Alamgir A."/>
            <person name="Owens N."/>
            <person name="Weber N.D."/>
            <person name="Virtaneva K."/>
            <person name="Barbian K."/>
            <person name="Babar A."/>
            <person name="Rosenke K."/>
        </authorList>
    </citation>
    <scope>NUCLEOTIDE SEQUENCE</scope>
    <source>
        <strain evidence="8">UB2112</strain>
    </source>
</reference>
<feature type="domain" description="CCHC-type" evidence="7">
    <location>
        <begin position="454"/>
        <end position="469"/>
    </location>
</feature>
<sequence length="795" mass="86668">MPEKILLIGPVSGRLTELVSKLSAIQSKHGPFIALFILGDLFHPNPTDSVLQQQTDLLEGKLALSIATYFYQGTTPLPSPVAAMITEAGKQNNKDVPEGLVKVVENLYYAKGKSGIFTTPTGFRVAFVGGRWDAKAYAEASEAGTQFDPEEWYESPTQRSEDEALPYITPATIHRLLALPSFRLPSPSPSITTTSTNGGSAKAGTLAAARTAAAQETARSSAQSSALTLLTSRTSIDLLLTSVWPSGVTLFSTPSPPNPSDPLGGLPDGTARMWGSPAITRLASHGCPRYHFSLAPTPAAEGEEGDLPVGISEETLQMGAFWERPPYLTDLSSYLPQPLDLGTPAGRREAEKLKSVTRFVSLAKFANEKKRRWFLALNLTPAEKQEVGQVTVPGNVTQTPYFVPKQGEHGVKRQPPPAAVVGEEDGGVNYRFQEQRKRQRGEGDSEVPPKGYVCRICGVEGHYIRACPSKAQQNNSASTGTNTTPLPTNTNPDGDQKGGWTKTTMPLPAGLPAKPSFSTHPNANPRRQLIPVGPFNCWFCLSNPSVAKQLIITIGSDSYLVFPKGPFSHPSINSIPFNANHLLVVPLTHTSNLLPPNHPVLNRGDDLEEARERERVRTEMEETKKSVRAIWEEKGHVMLEWTLVRAQTSSRMTHFQTQLLALLSGVAEKFDLVKKLDDGLEKVYTGSKILRNQNEIEGYFAGQVPAAEGEGEQDGYFHLALHQGERKEWLIPLTTNTRFPVQFVRHTLAGIFELPQLADWKTSIGAQEGKGEEEEVAVEKKNSAGFRGLLMSNSS</sequence>
<dbReference type="PANTHER" id="PTHR12072">
    <property type="entry name" value="CWF19, CELL CYCLE CONTROL PROTEIN"/>
    <property type="match status" value="1"/>
</dbReference>
<evidence type="ECO:0000256" key="3">
    <source>
        <dbReference type="ARBA" id="ARBA00022771"/>
    </source>
</evidence>
<gene>
    <name evidence="9" type="ORF">UBRO2_04073</name>
    <name evidence="8" type="ORF">UBRO_04071</name>
</gene>
<dbReference type="EMBL" id="ULHB01000087">
    <property type="protein sequence ID" value="SYW81041.1"/>
    <property type="molecule type" value="Genomic_DNA"/>
</dbReference>
<evidence type="ECO:0000256" key="4">
    <source>
        <dbReference type="ARBA" id="ARBA00022833"/>
    </source>
</evidence>
<dbReference type="GO" id="GO:0071014">
    <property type="term" value="C:post-mRNA release spliceosomal complex"/>
    <property type="evidence" value="ECO:0007669"/>
    <property type="project" value="TreeGrafter"/>
</dbReference>
<dbReference type="PROSITE" id="PS50158">
    <property type="entry name" value="ZF_CCHC"/>
    <property type="match status" value="1"/>
</dbReference>
<dbReference type="Pfam" id="PF04677">
    <property type="entry name" value="CwfJ_C_1"/>
    <property type="match status" value="1"/>
</dbReference>
<dbReference type="SUPFAM" id="SSF57756">
    <property type="entry name" value="Retrovirus zinc finger-like domains"/>
    <property type="match status" value="1"/>
</dbReference>
<keyword evidence="3 5" id="KW-0863">Zinc-finger</keyword>
<dbReference type="Proteomes" id="UP000179920">
    <property type="component" value="Chromosome VI"/>
</dbReference>
<dbReference type="AlphaFoldDB" id="A0A1K0H6A9"/>
<feature type="region of interest" description="Disordered" evidence="6">
    <location>
        <begin position="472"/>
        <end position="508"/>
    </location>
</feature>
<dbReference type="Gene3D" id="4.10.60.10">
    <property type="entry name" value="Zinc finger, CCHC-type"/>
    <property type="match status" value="1"/>
</dbReference>
<keyword evidence="4" id="KW-0862">Zinc</keyword>
<protein>
    <recommendedName>
        <fullName evidence="7">CCHC-type domain-containing protein</fullName>
    </recommendedName>
</protein>
<name>A0A1K0H6A9_9BASI</name>
<evidence type="ECO:0000313" key="9">
    <source>
        <dbReference type="EMBL" id="SYW81041.1"/>
    </source>
</evidence>
<feature type="compositionally biased region" description="Low complexity" evidence="6">
    <location>
        <begin position="479"/>
        <end position="492"/>
    </location>
</feature>
<evidence type="ECO:0000313" key="10">
    <source>
        <dbReference type="Proteomes" id="UP000179920"/>
    </source>
</evidence>
<feature type="region of interest" description="Disordered" evidence="6">
    <location>
        <begin position="401"/>
        <end position="429"/>
    </location>
</feature>
<dbReference type="InterPro" id="IPR036875">
    <property type="entry name" value="Znf_CCHC_sf"/>
</dbReference>
<dbReference type="GO" id="GO:0008270">
    <property type="term" value="F:zinc ion binding"/>
    <property type="evidence" value="ECO:0007669"/>
    <property type="project" value="UniProtKB-KW"/>
</dbReference>
<dbReference type="SMART" id="SM00343">
    <property type="entry name" value="ZnF_C2HC"/>
    <property type="match status" value="1"/>
</dbReference>
<evidence type="ECO:0000256" key="1">
    <source>
        <dbReference type="ARBA" id="ARBA00022664"/>
    </source>
</evidence>
<evidence type="ECO:0000256" key="5">
    <source>
        <dbReference type="PROSITE-ProRule" id="PRU00047"/>
    </source>
</evidence>
<evidence type="ECO:0000256" key="6">
    <source>
        <dbReference type="SAM" id="MobiDB-lite"/>
    </source>
</evidence>
<dbReference type="PANTHER" id="PTHR12072:SF4">
    <property type="entry name" value="CWF19-LIKE PROTEIN 1"/>
    <property type="match status" value="1"/>
</dbReference>
<dbReference type="InterPro" id="IPR001878">
    <property type="entry name" value="Znf_CCHC"/>
</dbReference>
<evidence type="ECO:0000259" key="7">
    <source>
        <dbReference type="PROSITE" id="PS50158"/>
    </source>
</evidence>
<accession>A0A1K0H6A9</accession>
<dbReference type="GO" id="GO:0061632">
    <property type="term" value="F:RNA lariat debranching enzyme activator activity"/>
    <property type="evidence" value="ECO:0007669"/>
    <property type="project" value="TreeGrafter"/>
</dbReference>
<dbReference type="GO" id="GO:0000398">
    <property type="term" value="P:mRNA splicing, via spliceosome"/>
    <property type="evidence" value="ECO:0007669"/>
    <property type="project" value="TreeGrafter"/>
</dbReference>
<dbReference type="InterPro" id="IPR006768">
    <property type="entry name" value="Cwf19-like_C_dom-1"/>
</dbReference>
<reference evidence="9" key="3">
    <citation type="submission" date="2018-08" db="EMBL/GenBank/DDBJ databases">
        <authorList>
            <person name="Guldener U."/>
        </authorList>
    </citation>
    <scope>NUCLEOTIDE SEQUENCE</scope>
    <source>
        <strain evidence="9">UB2</strain>
    </source>
</reference>
<evidence type="ECO:0000313" key="11">
    <source>
        <dbReference type="Proteomes" id="UP000658997"/>
    </source>
</evidence>
<dbReference type="Proteomes" id="UP000658997">
    <property type="component" value="Unassembled WGS sequence"/>
</dbReference>
<evidence type="ECO:0000256" key="2">
    <source>
        <dbReference type="ARBA" id="ARBA00022723"/>
    </source>
</evidence>
<dbReference type="EMBL" id="LT558122">
    <property type="protein sequence ID" value="SAM81867.1"/>
    <property type="molecule type" value="Genomic_DNA"/>
</dbReference>
<proteinExistence type="predicted"/>
<dbReference type="OrthoDB" id="444325at2759"/>
<dbReference type="InterPro" id="IPR040194">
    <property type="entry name" value="Cwf19-like"/>
</dbReference>
<organism evidence="8 10">
    <name type="scientific">Ustilago bromivora</name>
    <dbReference type="NCBI Taxonomy" id="307758"/>
    <lineage>
        <taxon>Eukaryota</taxon>
        <taxon>Fungi</taxon>
        <taxon>Dikarya</taxon>
        <taxon>Basidiomycota</taxon>
        <taxon>Ustilaginomycotina</taxon>
        <taxon>Ustilaginomycetes</taxon>
        <taxon>Ustilaginales</taxon>
        <taxon>Ustilaginaceae</taxon>
        <taxon>Ustilago</taxon>
    </lineage>
</organism>
<dbReference type="Pfam" id="PF13696">
    <property type="entry name" value="zf-CCHC_2"/>
    <property type="match status" value="1"/>
</dbReference>
<evidence type="ECO:0000313" key="8">
    <source>
        <dbReference type="EMBL" id="SAM81867.1"/>
    </source>
</evidence>
<dbReference type="GO" id="GO:0003676">
    <property type="term" value="F:nucleic acid binding"/>
    <property type="evidence" value="ECO:0007669"/>
    <property type="project" value="InterPro"/>
</dbReference>
<keyword evidence="1" id="KW-0507">mRNA processing</keyword>